<comment type="caution">
    <text evidence="1">The sequence shown here is derived from an EMBL/GenBank/DDBJ whole genome shotgun (WGS) entry which is preliminary data.</text>
</comment>
<dbReference type="AlphaFoldDB" id="A0A835U942"/>
<dbReference type="OrthoDB" id="2039at2759"/>
<proteinExistence type="predicted"/>
<evidence type="ECO:0000313" key="1">
    <source>
        <dbReference type="EMBL" id="KAG0452888.1"/>
    </source>
</evidence>
<dbReference type="Proteomes" id="UP000636800">
    <property type="component" value="Unassembled WGS sequence"/>
</dbReference>
<evidence type="ECO:0000313" key="2">
    <source>
        <dbReference type="Proteomes" id="UP000636800"/>
    </source>
</evidence>
<gene>
    <name evidence="1" type="ORF">HPP92_025552</name>
</gene>
<protein>
    <submittedName>
        <fullName evidence="1">Uncharacterized protein</fullName>
    </submittedName>
</protein>
<reference evidence="1 2" key="1">
    <citation type="journal article" date="2020" name="Nat. Food">
        <title>A phased Vanilla planifolia genome enables genetic improvement of flavour and production.</title>
        <authorList>
            <person name="Hasing T."/>
            <person name="Tang H."/>
            <person name="Brym M."/>
            <person name="Khazi F."/>
            <person name="Huang T."/>
            <person name="Chambers A.H."/>
        </authorList>
    </citation>
    <scope>NUCLEOTIDE SEQUENCE [LARGE SCALE GENOMIC DNA]</scope>
    <source>
        <tissue evidence="1">Leaf</tissue>
    </source>
</reference>
<keyword evidence="2" id="KW-1185">Reference proteome</keyword>
<dbReference type="EMBL" id="JADCNL010000014">
    <property type="protein sequence ID" value="KAG0452888.1"/>
    <property type="molecule type" value="Genomic_DNA"/>
</dbReference>
<name>A0A835U942_VANPL</name>
<sequence>MVGASASSSHAHHLKFLARAPSDADLISREGSLGPRLVTEDFTEPVGFSFSRDRRCLSSYGYCTPRLTCLFLEALARAPVPLVGIGAGSCLASTESEEECDDIKNQM</sequence>
<accession>A0A835U942</accession>
<organism evidence="1 2">
    <name type="scientific">Vanilla planifolia</name>
    <name type="common">Vanilla</name>
    <dbReference type="NCBI Taxonomy" id="51239"/>
    <lineage>
        <taxon>Eukaryota</taxon>
        <taxon>Viridiplantae</taxon>
        <taxon>Streptophyta</taxon>
        <taxon>Embryophyta</taxon>
        <taxon>Tracheophyta</taxon>
        <taxon>Spermatophyta</taxon>
        <taxon>Magnoliopsida</taxon>
        <taxon>Liliopsida</taxon>
        <taxon>Asparagales</taxon>
        <taxon>Orchidaceae</taxon>
        <taxon>Vanilloideae</taxon>
        <taxon>Vanilleae</taxon>
        <taxon>Vanilla</taxon>
    </lineage>
</organism>